<dbReference type="Proteomes" id="UP000027361">
    <property type="component" value="Unassembled WGS sequence"/>
</dbReference>
<dbReference type="AlphaFoldDB" id="A0A066VMB9"/>
<dbReference type="GeneID" id="25261698"/>
<evidence type="ECO:0000313" key="1">
    <source>
        <dbReference type="EMBL" id="KDN42862.1"/>
    </source>
</evidence>
<dbReference type="EMBL" id="JMSN01000066">
    <property type="protein sequence ID" value="KDN42862.1"/>
    <property type="molecule type" value="Genomic_DNA"/>
</dbReference>
<comment type="caution">
    <text evidence="1">The sequence shown here is derived from an EMBL/GenBank/DDBJ whole genome shotgun (WGS) entry which is preliminary data.</text>
</comment>
<organism evidence="1 2">
    <name type="scientific">Tilletiaria anomala (strain ATCC 24038 / CBS 436.72 / UBC 951)</name>
    <dbReference type="NCBI Taxonomy" id="1037660"/>
    <lineage>
        <taxon>Eukaryota</taxon>
        <taxon>Fungi</taxon>
        <taxon>Dikarya</taxon>
        <taxon>Basidiomycota</taxon>
        <taxon>Ustilaginomycotina</taxon>
        <taxon>Exobasidiomycetes</taxon>
        <taxon>Georgefischeriales</taxon>
        <taxon>Tilletiariaceae</taxon>
        <taxon>Tilletiaria</taxon>
    </lineage>
</organism>
<reference evidence="1 2" key="1">
    <citation type="submission" date="2014-05" db="EMBL/GenBank/DDBJ databases">
        <title>Draft genome sequence of a rare smut relative, Tilletiaria anomala UBC 951.</title>
        <authorList>
            <consortium name="DOE Joint Genome Institute"/>
            <person name="Toome M."/>
            <person name="Kuo A."/>
            <person name="Henrissat B."/>
            <person name="Lipzen A."/>
            <person name="Tritt A."/>
            <person name="Yoshinaga Y."/>
            <person name="Zane M."/>
            <person name="Barry K."/>
            <person name="Grigoriev I.V."/>
            <person name="Spatafora J.W."/>
            <person name="Aimea M.C."/>
        </authorList>
    </citation>
    <scope>NUCLEOTIDE SEQUENCE [LARGE SCALE GENOMIC DNA]</scope>
    <source>
        <strain evidence="1 2">UBC 951</strain>
    </source>
</reference>
<proteinExistence type="predicted"/>
<dbReference type="InParanoid" id="A0A066VMB9"/>
<evidence type="ECO:0000313" key="2">
    <source>
        <dbReference type="Proteomes" id="UP000027361"/>
    </source>
</evidence>
<keyword evidence="2" id="KW-1185">Reference proteome</keyword>
<sequence>MGGASGSKAALVRRIPITTTLWYCVLSDCMQFSLSMSPCNKMAFHTMTRLVTIQCECRRSVTCDARSSMSCSSCVRASFGRMMRCKSRCI</sequence>
<gene>
    <name evidence="1" type="ORF">K437DRAFT_156783</name>
</gene>
<protein>
    <submittedName>
        <fullName evidence="1">Uncharacterized protein</fullName>
    </submittedName>
</protein>
<dbReference type="HOGENOM" id="CLU_2442419_0_0_1"/>
<name>A0A066VMB9_TILAU</name>
<accession>A0A066VMB9</accession>
<dbReference type="RefSeq" id="XP_013242196.1">
    <property type="nucleotide sequence ID" value="XM_013386742.1"/>
</dbReference>